<dbReference type="InterPro" id="IPR025312">
    <property type="entry name" value="DUF4216"/>
</dbReference>
<organism evidence="2 3">
    <name type="scientific">Microthlaspi erraticum</name>
    <dbReference type="NCBI Taxonomy" id="1685480"/>
    <lineage>
        <taxon>Eukaryota</taxon>
        <taxon>Viridiplantae</taxon>
        <taxon>Streptophyta</taxon>
        <taxon>Embryophyta</taxon>
        <taxon>Tracheophyta</taxon>
        <taxon>Spermatophyta</taxon>
        <taxon>Magnoliopsida</taxon>
        <taxon>eudicotyledons</taxon>
        <taxon>Gunneridae</taxon>
        <taxon>Pentapetalae</taxon>
        <taxon>rosids</taxon>
        <taxon>malvids</taxon>
        <taxon>Brassicales</taxon>
        <taxon>Brassicaceae</taxon>
        <taxon>Coluteocarpeae</taxon>
        <taxon>Microthlaspi</taxon>
    </lineage>
</organism>
<dbReference type="Proteomes" id="UP000467841">
    <property type="component" value="Unassembled WGS sequence"/>
</dbReference>
<reference evidence="2" key="1">
    <citation type="submission" date="2020-01" db="EMBL/GenBank/DDBJ databases">
        <authorList>
            <person name="Mishra B."/>
        </authorList>
    </citation>
    <scope>NUCLEOTIDE SEQUENCE [LARGE SCALE GENOMIC DNA]</scope>
</reference>
<comment type="caution">
    <text evidence="2">The sequence shown here is derived from an EMBL/GenBank/DDBJ whole genome shotgun (WGS) entry which is preliminary data.</text>
</comment>
<keyword evidence="3" id="KW-1185">Reference proteome</keyword>
<gene>
    <name evidence="2" type="ORF">MERR_LOCUS30371</name>
</gene>
<protein>
    <recommendedName>
        <fullName evidence="1">DUF4216 domain-containing protein</fullName>
    </recommendedName>
</protein>
<sequence length="119" mass="13750">MRYASTRDLNPRAGDVSYYGKLIEIIELNYYDSFRVVLFKCKWADTRDARGYKKDDLGHTLVNVSRLIHTGNGEEVEPYVLASQSRLVYYVEDPNEKGWSVVVHVQPRDLYDMGDPTIS</sequence>
<feature type="domain" description="DUF4216" evidence="1">
    <location>
        <begin position="26"/>
        <end position="102"/>
    </location>
</feature>
<proteinExistence type="predicted"/>
<evidence type="ECO:0000259" key="1">
    <source>
        <dbReference type="Pfam" id="PF13952"/>
    </source>
</evidence>
<dbReference type="EMBL" id="CACVBM020001274">
    <property type="protein sequence ID" value="CAA7043136.1"/>
    <property type="molecule type" value="Genomic_DNA"/>
</dbReference>
<dbReference type="Pfam" id="PF13952">
    <property type="entry name" value="DUF4216"/>
    <property type="match status" value="1"/>
</dbReference>
<dbReference type="PANTHER" id="PTHR48258:SF12">
    <property type="entry name" value="TRANSPOSON PROTEIN, CACTA, EN_SPM SUB-CLASS"/>
    <property type="match status" value="1"/>
</dbReference>
<name>A0A6D2JHY1_9BRAS</name>
<accession>A0A6D2JHY1</accession>
<dbReference type="PANTHER" id="PTHR48258">
    <property type="entry name" value="DUF4218 DOMAIN-CONTAINING PROTEIN-RELATED"/>
    <property type="match status" value="1"/>
</dbReference>
<evidence type="ECO:0000313" key="3">
    <source>
        <dbReference type="Proteomes" id="UP000467841"/>
    </source>
</evidence>
<dbReference type="AlphaFoldDB" id="A0A6D2JHY1"/>
<dbReference type="OrthoDB" id="1108161at2759"/>
<evidence type="ECO:0000313" key="2">
    <source>
        <dbReference type="EMBL" id="CAA7043136.1"/>
    </source>
</evidence>